<reference evidence="3 5" key="3">
    <citation type="submission" date="2017-11" db="EMBL/GenBank/DDBJ databases">
        <title>De-novo sequencing of pomegranate (Punica granatum L.) genome.</title>
        <authorList>
            <person name="Akparov Z."/>
            <person name="Amiraslanov A."/>
            <person name="Hajiyeva S."/>
            <person name="Abbasov M."/>
            <person name="Kaur K."/>
            <person name="Hamwieh A."/>
            <person name="Solovyev V."/>
            <person name="Salamov A."/>
            <person name="Braich B."/>
            <person name="Kosarev P."/>
            <person name="Mahmoud A."/>
            <person name="Hajiyev E."/>
            <person name="Babayeva S."/>
            <person name="Izzatullayeva V."/>
            <person name="Mammadov A."/>
            <person name="Mammadov A."/>
            <person name="Sharifova S."/>
            <person name="Ojaghi J."/>
            <person name="Eynullazada K."/>
            <person name="Bayramov B."/>
            <person name="Abdulazimova A."/>
            <person name="Shahmuradov I."/>
        </authorList>
    </citation>
    <scope>NUCLEOTIDE SEQUENCE [LARGE SCALE GENOMIC DNA]</scope>
    <source>
        <strain evidence="3">AG2017</strain>
        <strain evidence="5">cv. AG2017</strain>
        <tissue evidence="3">Leaf</tissue>
    </source>
</reference>
<feature type="transmembrane region" description="Helical" evidence="1">
    <location>
        <begin position="243"/>
        <end position="262"/>
    </location>
</feature>
<name>A0A218Y132_PUNGR</name>
<keyword evidence="5" id="KW-1185">Reference proteome</keyword>
<dbReference type="EMBL" id="MTKT01000548">
    <property type="protein sequence ID" value="OWM90501.1"/>
    <property type="molecule type" value="Genomic_DNA"/>
</dbReference>
<dbReference type="OrthoDB" id="419711at2759"/>
<reference evidence="2" key="2">
    <citation type="submission" date="2017-06" db="EMBL/GenBank/DDBJ databases">
        <title>The pomegranate genome and the genomics of punicalagin biosynthesis.</title>
        <authorList>
            <person name="Xu C."/>
        </authorList>
    </citation>
    <scope>NUCLEOTIDE SEQUENCE [LARGE SCALE GENOMIC DNA]</scope>
    <source>
        <tissue evidence="2">Fresh leaf</tissue>
    </source>
</reference>
<proteinExistence type="predicted"/>
<feature type="transmembrane region" description="Helical" evidence="1">
    <location>
        <begin position="90"/>
        <end position="113"/>
    </location>
</feature>
<organism evidence="2 4">
    <name type="scientific">Punica granatum</name>
    <name type="common">Pomegranate</name>
    <dbReference type="NCBI Taxonomy" id="22663"/>
    <lineage>
        <taxon>Eukaryota</taxon>
        <taxon>Viridiplantae</taxon>
        <taxon>Streptophyta</taxon>
        <taxon>Embryophyta</taxon>
        <taxon>Tracheophyta</taxon>
        <taxon>Spermatophyta</taxon>
        <taxon>Magnoliopsida</taxon>
        <taxon>eudicotyledons</taxon>
        <taxon>Gunneridae</taxon>
        <taxon>Pentapetalae</taxon>
        <taxon>rosids</taxon>
        <taxon>malvids</taxon>
        <taxon>Myrtales</taxon>
        <taxon>Lythraceae</taxon>
        <taxon>Punica</taxon>
    </lineage>
</organism>
<evidence type="ECO:0000256" key="1">
    <source>
        <dbReference type="SAM" id="Phobius"/>
    </source>
</evidence>
<evidence type="ECO:0000313" key="4">
    <source>
        <dbReference type="Proteomes" id="UP000197138"/>
    </source>
</evidence>
<reference evidence="4" key="1">
    <citation type="journal article" date="2017" name="Plant J.">
        <title>The pomegranate (Punica granatum L.) genome and the genomics of punicalagin biosynthesis.</title>
        <authorList>
            <person name="Qin G."/>
            <person name="Xu C."/>
            <person name="Ming R."/>
            <person name="Tang H."/>
            <person name="Guyot R."/>
            <person name="Kramer E.M."/>
            <person name="Hu Y."/>
            <person name="Yi X."/>
            <person name="Qi Y."/>
            <person name="Xu X."/>
            <person name="Gao Z."/>
            <person name="Pan H."/>
            <person name="Jian J."/>
            <person name="Tian Y."/>
            <person name="Yue Z."/>
            <person name="Xu Y."/>
        </authorList>
    </citation>
    <scope>NUCLEOTIDE SEQUENCE [LARGE SCALE GENOMIC DNA]</scope>
    <source>
        <strain evidence="4">cv. Dabenzi</strain>
    </source>
</reference>
<dbReference type="GeneID" id="116187033"/>
<accession>A0A218Y132</accession>
<dbReference type="AlphaFoldDB" id="A0A218Y132"/>
<gene>
    <name evidence="2" type="ORF">CDL15_Pgr014804</name>
    <name evidence="3" type="ORF">CRG98_020491</name>
</gene>
<feature type="transmembrane region" description="Helical" evidence="1">
    <location>
        <begin position="119"/>
        <end position="140"/>
    </location>
</feature>
<dbReference type="EMBL" id="PGOL01001319">
    <property type="protein sequence ID" value="PKI59125.1"/>
    <property type="molecule type" value="Genomic_DNA"/>
</dbReference>
<evidence type="ECO:0000313" key="5">
    <source>
        <dbReference type="Proteomes" id="UP000233551"/>
    </source>
</evidence>
<sequence length="347" mass="39624">MGLLTGSSEESWKPSITSDTTARSYWLNWRVLLCGVWIIIAVFLASILIRKYEPFCSRRSRGGGETEQGKAEILYDEETFSPCLKGVQPAWLLGFRALAFALLLLMLIAAVVVDGPSIYYYYTQWTCTLITIYFGLGLLLSVRGCFKNHNAAGGERINNVEIDSERGISAASTPAENFIKSISSKAPDPHIDQARQTSGFWGYALQILFQVNAGAVVLTDCVFWLIIVPFLMEKHYRLSFLDINMHTINVVLLLIDAALNCLRFPLFRIAYFFSWTVFFVIFQWILHACVPIWWPYPFLDLSSRYAPIWYLSVALMHLPCYGVFALVIKLKHSLLARWFLQSYQYAR</sequence>
<feature type="transmembrane region" description="Helical" evidence="1">
    <location>
        <begin position="207"/>
        <end position="231"/>
    </location>
</feature>
<protein>
    <submittedName>
        <fullName evidence="2">Uncharacterized protein</fullName>
    </submittedName>
</protein>
<dbReference type="Proteomes" id="UP000233551">
    <property type="component" value="Unassembled WGS sequence"/>
</dbReference>
<keyword evidence="1" id="KW-0812">Transmembrane</keyword>
<evidence type="ECO:0000313" key="3">
    <source>
        <dbReference type="EMBL" id="PKI59125.1"/>
    </source>
</evidence>
<dbReference type="Proteomes" id="UP000197138">
    <property type="component" value="Unassembled WGS sequence"/>
</dbReference>
<dbReference type="PANTHER" id="PTHR12242:SF22">
    <property type="entry name" value="OS02G0130600 PROTEIN"/>
    <property type="match status" value="1"/>
</dbReference>
<dbReference type="GO" id="GO:0016020">
    <property type="term" value="C:membrane"/>
    <property type="evidence" value="ECO:0007669"/>
    <property type="project" value="TreeGrafter"/>
</dbReference>
<keyword evidence="1" id="KW-0472">Membrane</keyword>
<feature type="transmembrane region" description="Helical" evidence="1">
    <location>
        <begin position="29"/>
        <end position="49"/>
    </location>
</feature>
<feature type="transmembrane region" description="Helical" evidence="1">
    <location>
        <begin position="308"/>
        <end position="328"/>
    </location>
</feature>
<comment type="caution">
    <text evidence="2">The sequence shown here is derived from an EMBL/GenBank/DDBJ whole genome shotgun (WGS) entry which is preliminary data.</text>
</comment>
<feature type="transmembrane region" description="Helical" evidence="1">
    <location>
        <begin position="269"/>
        <end position="296"/>
    </location>
</feature>
<dbReference type="PANTHER" id="PTHR12242">
    <property type="entry name" value="OS02G0130600 PROTEIN-RELATED"/>
    <property type="match status" value="1"/>
</dbReference>
<keyword evidence="1" id="KW-1133">Transmembrane helix</keyword>
<evidence type="ECO:0000313" key="2">
    <source>
        <dbReference type="EMBL" id="OWM90501.1"/>
    </source>
</evidence>